<dbReference type="EMBL" id="JAUJYN010000008">
    <property type="protein sequence ID" value="KAK1265157.1"/>
    <property type="molecule type" value="Genomic_DNA"/>
</dbReference>
<proteinExistence type="predicted"/>
<comment type="caution">
    <text evidence="2">The sequence shown here is derived from an EMBL/GenBank/DDBJ whole genome shotgun (WGS) entry which is preliminary data.</text>
</comment>
<keyword evidence="3" id="KW-1185">Reference proteome</keyword>
<name>A0AAV9AM77_ACOGR</name>
<evidence type="ECO:0000256" key="1">
    <source>
        <dbReference type="SAM" id="MobiDB-lite"/>
    </source>
</evidence>
<dbReference type="AlphaFoldDB" id="A0AAV9AM77"/>
<gene>
    <name evidence="2" type="ORF">QJS04_geneDACA018161</name>
</gene>
<evidence type="ECO:0000313" key="2">
    <source>
        <dbReference type="EMBL" id="KAK1265157.1"/>
    </source>
</evidence>
<feature type="compositionally biased region" description="Basic residues" evidence="1">
    <location>
        <begin position="19"/>
        <end position="30"/>
    </location>
</feature>
<reference evidence="2" key="1">
    <citation type="journal article" date="2023" name="Nat. Commun.">
        <title>Diploid and tetraploid genomes of Acorus and the evolution of monocots.</title>
        <authorList>
            <person name="Ma L."/>
            <person name="Liu K.W."/>
            <person name="Li Z."/>
            <person name="Hsiao Y.Y."/>
            <person name="Qi Y."/>
            <person name="Fu T."/>
            <person name="Tang G.D."/>
            <person name="Zhang D."/>
            <person name="Sun W.H."/>
            <person name="Liu D.K."/>
            <person name="Li Y."/>
            <person name="Chen G.Z."/>
            <person name="Liu X.D."/>
            <person name="Liao X.Y."/>
            <person name="Jiang Y.T."/>
            <person name="Yu X."/>
            <person name="Hao Y."/>
            <person name="Huang J."/>
            <person name="Zhao X.W."/>
            <person name="Ke S."/>
            <person name="Chen Y.Y."/>
            <person name="Wu W.L."/>
            <person name="Hsu J.L."/>
            <person name="Lin Y.F."/>
            <person name="Huang M.D."/>
            <person name="Li C.Y."/>
            <person name="Huang L."/>
            <person name="Wang Z.W."/>
            <person name="Zhao X."/>
            <person name="Zhong W.Y."/>
            <person name="Peng D.H."/>
            <person name="Ahmad S."/>
            <person name="Lan S."/>
            <person name="Zhang J.S."/>
            <person name="Tsai W.C."/>
            <person name="Van de Peer Y."/>
            <person name="Liu Z.J."/>
        </authorList>
    </citation>
    <scope>NUCLEOTIDE SEQUENCE</scope>
    <source>
        <strain evidence="2">SCP</strain>
    </source>
</reference>
<sequence length="109" mass="12161">MSCFPASSSLPSSSTHHEIHSRHHPQHHVRGPSSPSPLSNTSVLPLDPRLPCLLFPRNFDEPSLTFYNLSGDCFYRLPIPIILGSECLLAIHGYLLLESRFMSKLANHS</sequence>
<organism evidence="2 3">
    <name type="scientific">Acorus gramineus</name>
    <name type="common">Dwarf sweet flag</name>
    <dbReference type="NCBI Taxonomy" id="55184"/>
    <lineage>
        <taxon>Eukaryota</taxon>
        <taxon>Viridiplantae</taxon>
        <taxon>Streptophyta</taxon>
        <taxon>Embryophyta</taxon>
        <taxon>Tracheophyta</taxon>
        <taxon>Spermatophyta</taxon>
        <taxon>Magnoliopsida</taxon>
        <taxon>Liliopsida</taxon>
        <taxon>Acoraceae</taxon>
        <taxon>Acorus</taxon>
    </lineage>
</organism>
<protein>
    <submittedName>
        <fullName evidence="2">Uncharacterized protein</fullName>
    </submittedName>
</protein>
<reference evidence="2" key="2">
    <citation type="submission" date="2023-06" db="EMBL/GenBank/DDBJ databases">
        <authorList>
            <person name="Ma L."/>
            <person name="Liu K.-W."/>
            <person name="Li Z."/>
            <person name="Hsiao Y.-Y."/>
            <person name="Qi Y."/>
            <person name="Fu T."/>
            <person name="Tang G."/>
            <person name="Zhang D."/>
            <person name="Sun W.-H."/>
            <person name="Liu D.-K."/>
            <person name="Li Y."/>
            <person name="Chen G.-Z."/>
            <person name="Liu X.-D."/>
            <person name="Liao X.-Y."/>
            <person name="Jiang Y.-T."/>
            <person name="Yu X."/>
            <person name="Hao Y."/>
            <person name="Huang J."/>
            <person name="Zhao X.-W."/>
            <person name="Ke S."/>
            <person name="Chen Y.-Y."/>
            <person name="Wu W.-L."/>
            <person name="Hsu J.-L."/>
            <person name="Lin Y.-F."/>
            <person name="Huang M.-D."/>
            <person name="Li C.-Y."/>
            <person name="Huang L."/>
            <person name="Wang Z.-W."/>
            <person name="Zhao X."/>
            <person name="Zhong W.-Y."/>
            <person name="Peng D.-H."/>
            <person name="Ahmad S."/>
            <person name="Lan S."/>
            <person name="Zhang J.-S."/>
            <person name="Tsai W.-C."/>
            <person name="Van De Peer Y."/>
            <person name="Liu Z.-J."/>
        </authorList>
    </citation>
    <scope>NUCLEOTIDE SEQUENCE</scope>
    <source>
        <strain evidence="2">SCP</strain>
        <tissue evidence="2">Leaves</tissue>
    </source>
</reference>
<dbReference type="Proteomes" id="UP001179952">
    <property type="component" value="Unassembled WGS sequence"/>
</dbReference>
<accession>A0AAV9AM77</accession>
<evidence type="ECO:0000313" key="3">
    <source>
        <dbReference type="Proteomes" id="UP001179952"/>
    </source>
</evidence>
<feature type="region of interest" description="Disordered" evidence="1">
    <location>
        <begin position="1"/>
        <end position="42"/>
    </location>
</feature>